<evidence type="ECO:0000256" key="8">
    <source>
        <dbReference type="ARBA" id="ARBA00022982"/>
    </source>
</evidence>
<dbReference type="PANTHER" id="PTHR43141:SF5">
    <property type="entry name" value="CYTOCHROME BD-I UBIQUINOL OXIDASE SUBUNIT 2"/>
    <property type="match status" value="1"/>
</dbReference>
<dbReference type="GO" id="GO:0009055">
    <property type="term" value="F:electron transfer activity"/>
    <property type="evidence" value="ECO:0007669"/>
    <property type="project" value="TreeGrafter"/>
</dbReference>
<keyword evidence="10" id="KW-0408">Iron</keyword>
<dbReference type="PIRSF" id="PIRSF000267">
    <property type="entry name" value="Cyt_oxidse_sub2"/>
    <property type="match status" value="1"/>
</dbReference>
<feature type="transmembrane region" description="Helical" evidence="12">
    <location>
        <begin position="78"/>
        <end position="100"/>
    </location>
</feature>
<feature type="transmembrane region" description="Helical" evidence="12">
    <location>
        <begin position="333"/>
        <end position="353"/>
    </location>
</feature>
<evidence type="ECO:0000256" key="4">
    <source>
        <dbReference type="ARBA" id="ARBA00022475"/>
    </source>
</evidence>
<evidence type="ECO:0000256" key="7">
    <source>
        <dbReference type="ARBA" id="ARBA00022723"/>
    </source>
</evidence>
<gene>
    <name evidence="13" type="primary">cydB</name>
    <name evidence="13" type="ORF">Lade_1329</name>
    <name evidence="14" type="ORF">NCTC12735_01689</name>
</gene>
<feature type="transmembrane region" description="Helical" evidence="12">
    <location>
        <begin position="121"/>
        <end position="148"/>
    </location>
</feature>
<dbReference type="RefSeq" id="WP_058462416.1">
    <property type="nucleotide sequence ID" value="NZ_CAAAHS010000017.1"/>
</dbReference>
<dbReference type="OrthoDB" id="9776710at2"/>
<evidence type="ECO:0000313" key="15">
    <source>
        <dbReference type="Proteomes" id="UP000054859"/>
    </source>
</evidence>
<evidence type="ECO:0000256" key="3">
    <source>
        <dbReference type="ARBA" id="ARBA00022448"/>
    </source>
</evidence>
<comment type="subcellular location">
    <subcellularLocation>
        <location evidence="1">Cell membrane</location>
        <topology evidence="1">Multi-pass membrane protein</topology>
    </subcellularLocation>
</comment>
<reference evidence="13 15" key="1">
    <citation type="submission" date="2015-11" db="EMBL/GenBank/DDBJ databases">
        <title>Identification of large and diverse effector repertoires of 38 Legionella species.</title>
        <authorList>
            <person name="Burstein D."/>
            <person name="Amaro F."/>
            <person name="Zusman T."/>
            <person name="Lifshitz Z."/>
            <person name="Cohen O."/>
            <person name="Gilbert J.A."/>
            <person name="Pupko T."/>
            <person name="Shuman H.A."/>
            <person name="Segal G."/>
        </authorList>
    </citation>
    <scope>NUCLEOTIDE SEQUENCE [LARGE SCALE GENOMIC DNA]</scope>
    <source>
        <strain evidence="13 15">1762-AUS-E</strain>
    </source>
</reference>
<dbReference type="EC" id="1.9.3.-" evidence="13"/>
<evidence type="ECO:0000256" key="6">
    <source>
        <dbReference type="ARBA" id="ARBA00022692"/>
    </source>
</evidence>
<dbReference type="GO" id="GO:0046872">
    <property type="term" value="F:metal ion binding"/>
    <property type="evidence" value="ECO:0007669"/>
    <property type="project" value="UniProtKB-KW"/>
</dbReference>
<keyword evidence="15" id="KW-1185">Reference proteome</keyword>
<evidence type="ECO:0000313" key="13">
    <source>
        <dbReference type="EMBL" id="KTC65307.1"/>
    </source>
</evidence>
<keyword evidence="3" id="KW-0813">Transport</keyword>
<dbReference type="PATRIC" id="fig|45056.6.peg.1374"/>
<keyword evidence="8" id="KW-0249">Electron transport</keyword>
<dbReference type="PANTHER" id="PTHR43141">
    <property type="entry name" value="CYTOCHROME BD2 SUBUNIT II"/>
    <property type="match status" value="1"/>
</dbReference>
<comment type="similarity">
    <text evidence="2">Belongs to the cytochrome ubiquinol oxidase subunit 2 family.</text>
</comment>
<proteinExistence type="inferred from homology"/>
<keyword evidence="4" id="KW-1003">Cell membrane</keyword>
<feature type="transmembrane region" description="Helical" evidence="12">
    <location>
        <begin position="168"/>
        <end position="190"/>
    </location>
</feature>
<keyword evidence="11 12" id="KW-0472">Membrane</keyword>
<dbReference type="GO" id="GO:0016682">
    <property type="term" value="F:oxidoreductase activity, acting on diphenols and related substances as donors, oxygen as acceptor"/>
    <property type="evidence" value="ECO:0007669"/>
    <property type="project" value="TreeGrafter"/>
</dbReference>
<dbReference type="STRING" id="45056.Lade_1329"/>
<feature type="transmembrane region" description="Helical" evidence="12">
    <location>
        <begin position="12"/>
        <end position="36"/>
    </location>
</feature>
<organism evidence="13 15">
    <name type="scientific">Legionella adelaidensis</name>
    <dbReference type="NCBI Taxonomy" id="45056"/>
    <lineage>
        <taxon>Bacteria</taxon>
        <taxon>Pseudomonadati</taxon>
        <taxon>Pseudomonadota</taxon>
        <taxon>Gammaproteobacteria</taxon>
        <taxon>Legionellales</taxon>
        <taxon>Legionellaceae</taxon>
        <taxon>Legionella</taxon>
    </lineage>
</organism>
<feature type="transmembrane region" description="Helical" evidence="12">
    <location>
        <begin position="202"/>
        <end position="226"/>
    </location>
</feature>
<dbReference type="Proteomes" id="UP000281170">
    <property type="component" value="Plasmid 24"/>
</dbReference>
<evidence type="ECO:0000256" key="10">
    <source>
        <dbReference type="ARBA" id="ARBA00023004"/>
    </source>
</evidence>
<evidence type="ECO:0000256" key="5">
    <source>
        <dbReference type="ARBA" id="ARBA00022617"/>
    </source>
</evidence>
<reference evidence="14 16" key="2">
    <citation type="submission" date="2018-12" db="EMBL/GenBank/DDBJ databases">
        <authorList>
            <consortium name="Pathogen Informatics"/>
        </authorList>
    </citation>
    <scope>NUCLEOTIDE SEQUENCE [LARGE SCALE GENOMIC DNA]</scope>
    <source>
        <strain evidence="14 16">NCTC12735</strain>
        <plasmid evidence="16">24</plasmid>
    </source>
</reference>
<evidence type="ECO:0000256" key="9">
    <source>
        <dbReference type="ARBA" id="ARBA00022989"/>
    </source>
</evidence>
<dbReference type="Pfam" id="PF02322">
    <property type="entry name" value="Cyt_bd_oxida_II"/>
    <property type="match status" value="1"/>
</dbReference>
<evidence type="ECO:0000256" key="1">
    <source>
        <dbReference type="ARBA" id="ARBA00004651"/>
    </source>
</evidence>
<keyword evidence="13" id="KW-0560">Oxidoreductase</keyword>
<dbReference type="EC" id="1.10.3.-" evidence="14"/>
<sequence length="376" mass="41574">MFDYETLRVVWWVLLGVLLIGFAVMDGFDLGTAMLLPIIGKTNLERRVLINSISATWEGNQVWFILGGGAIFAAWPTLYALSFSGFYFAMLLVLLALILRPVGFKYRSKIDNSQWRKFWDLALFIGAFTPSLLFGVAIGNVLQGVPFYFDNSLRSFYVGSFFDLVNPFAVLCGLLSVCMLAMHGAYFINIRTEGNLQHRARITARITSILSVVLFSIGGICIYTIIQGYSLSESISHFGPSNPLLKAVTKGQGIWLSNYRTYPFTLIFPLLGIIAPLLAMCSIKRAGIAFIFSALSIVGIIGTVGISMFPFILPSSLNPNQSLLVWDSSSSQLTLGIMLAATVIFMPIILLYTSWVYHVLRGKVTAETVINDKVAY</sequence>
<accession>A0A0W0R2R3</accession>
<keyword evidence="14" id="KW-0614">Plasmid</keyword>
<dbReference type="GO" id="GO:0019646">
    <property type="term" value="P:aerobic electron transport chain"/>
    <property type="evidence" value="ECO:0007669"/>
    <property type="project" value="TreeGrafter"/>
</dbReference>
<keyword evidence="9 12" id="KW-1133">Transmembrane helix</keyword>
<dbReference type="InterPro" id="IPR003317">
    <property type="entry name" value="Cyt-d_oxidase_su2"/>
</dbReference>
<feature type="transmembrane region" description="Helical" evidence="12">
    <location>
        <begin position="262"/>
        <end position="281"/>
    </location>
</feature>
<dbReference type="GO" id="GO:0005886">
    <property type="term" value="C:plasma membrane"/>
    <property type="evidence" value="ECO:0007669"/>
    <property type="project" value="UniProtKB-SubCell"/>
</dbReference>
<evidence type="ECO:0000256" key="2">
    <source>
        <dbReference type="ARBA" id="ARBA00007543"/>
    </source>
</evidence>
<dbReference type="NCBIfam" id="TIGR00203">
    <property type="entry name" value="cydB"/>
    <property type="match status" value="1"/>
</dbReference>
<feature type="transmembrane region" description="Helical" evidence="12">
    <location>
        <begin position="288"/>
        <end position="313"/>
    </location>
</feature>
<evidence type="ECO:0000256" key="11">
    <source>
        <dbReference type="ARBA" id="ARBA00023136"/>
    </source>
</evidence>
<evidence type="ECO:0000256" key="12">
    <source>
        <dbReference type="SAM" id="Phobius"/>
    </source>
</evidence>
<dbReference type="EMBL" id="LNKA01000002">
    <property type="protein sequence ID" value="KTC65307.1"/>
    <property type="molecule type" value="Genomic_DNA"/>
</dbReference>
<dbReference type="Proteomes" id="UP000054859">
    <property type="component" value="Unassembled WGS sequence"/>
</dbReference>
<dbReference type="GO" id="GO:0070069">
    <property type="term" value="C:cytochrome complex"/>
    <property type="evidence" value="ECO:0007669"/>
    <property type="project" value="TreeGrafter"/>
</dbReference>
<name>A0A0W0R2R3_9GAMM</name>
<keyword evidence="5" id="KW-0349">Heme</keyword>
<dbReference type="AlphaFoldDB" id="A0A0W0R2R3"/>
<geneLocation type="plasmid" evidence="14 16">
    <name>24</name>
</geneLocation>
<keyword evidence="6 12" id="KW-0812">Transmembrane</keyword>
<protein>
    <submittedName>
        <fullName evidence="13">Cytochrome d ubiquinol oxidase subunit II</fullName>
        <ecNumber evidence="14">1.10.3.-</ecNumber>
        <ecNumber evidence="13">1.9.3.-</ecNumber>
    </submittedName>
</protein>
<dbReference type="EMBL" id="LR134433">
    <property type="protein sequence ID" value="VEH86043.1"/>
    <property type="molecule type" value="Genomic_DNA"/>
</dbReference>
<keyword evidence="7" id="KW-0479">Metal-binding</keyword>
<evidence type="ECO:0000313" key="16">
    <source>
        <dbReference type="Proteomes" id="UP000281170"/>
    </source>
</evidence>
<dbReference type="KEGG" id="ladl:NCTC12735_01689"/>
<evidence type="ECO:0000313" key="14">
    <source>
        <dbReference type="EMBL" id="VEH86043.1"/>
    </source>
</evidence>